<gene>
    <name evidence="1" type="ORF">OPT61_g5850</name>
</gene>
<accession>A0ACC2I930</accession>
<dbReference type="Proteomes" id="UP001153331">
    <property type="component" value="Unassembled WGS sequence"/>
</dbReference>
<protein>
    <submittedName>
        <fullName evidence="1">Uncharacterized protein</fullName>
    </submittedName>
</protein>
<proteinExistence type="predicted"/>
<organism evidence="1 2">
    <name type="scientific">Boeremia exigua</name>
    <dbReference type="NCBI Taxonomy" id="749465"/>
    <lineage>
        <taxon>Eukaryota</taxon>
        <taxon>Fungi</taxon>
        <taxon>Dikarya</taxon>
        <taxon>Ascomycota</taxon>
        <taxon>Pezizomycotina</taxon>
        <taxon>Dothideomycetes</taxon>
        <taxon>Pleosporomycetidae</taxon>
        <taxon>Pleosporales</taxon>
        <taxon>Pleosporineae</taxon>
        <taxon>Didymellaceae</taxon>
        <taxon>Boeremia</taxon>
    </lineage>
</organism>
<evidence type="ECO:0000313" key="1">
    <source>
        <dbReference type="EMBL" id="KAJ8111592.1"/>
    </source>
</evidence>
<reference evidence="1" key="1">
    <citation type="submission" date="2022-11" db="EMBL/GenBank/DDBJ databases">
        <title>Genome Sequence of Boeremia exigua.</title>
        <authorList>
            <person name="Buettner E."/>
        </authorList>
    </citation>
    <scope>NUCLEOTIDE SEQUENCE</scope>
    <source>
        <strain evidence="1">CU02</strain>
    </source>
</reference>
<evidence type="ECO:0000313" key="2">
    <source>
        <dbReference type="Proteomes" id="UP001153331"/>
    </source>
</evidence>
<dbReference type="EMBL" id="JAPHNI010000392">
    <property type="protein sequence ID" value="KAJ8111592.1"/>
    <property type="molecule type" value="Genomic_DNA"/>
</dbReference>
<sequence length="199" mass="21466">MWMWANLVDAVLQTLMRALVMPATAKLTTLLVPACFLPTTNFIMAPNGPTSGPFGTSCCCMTGSTASNLRSLCRGGTAIADLRTLSLLSKHVADVFSVITAQHILIKFVDIDSAELGADITFLPKALARVDLQISIDCVVYAHQHARASAVPAAEEKTSERLSEWLFTLWSEREVTTCRSGGGLVDPCRDLRPVEIISA</sequence>
<keyword evidence="2" id="KW-1185">Reference proteome</keyword>
<comment type="caution">
    <text evidence="1">The sequence shown here is derived from an EMBL/GenBank/DDBJ whole genome shotgun (WGS) entry which is preliminary data.</text>
</comment>
<name>A0ACC2I930_9PLEO</name>